<dbReference type="Proteomes" id="UP000223891">
    <property type="component" value="Segment"/>
</dbReference>
<protein>
    <submittedName>
        <fullName evidence="2">Uncharacterized protein</fullName>
    </submittedName>
</protein>
<keyword evidence="1" id="KW-1133">Transmembrane helix</keyword>
<keyword evidence="1" id="KW-0472">Membrane</keyword>
<feature type="transmembrane region" description="Helical" evidence="1">
    <location>
        <begin position="16"/>
        <end position="42"/>
    </location>
</feature>
<accession>A0A1L2CVQ6</accession>
<evidence type="ECO:0000256" key="1">
    <source>
        <dbReference type="SAM" id="Phobius"/>
    </source>
</evidence>
<keyword evidence="1" id="KW-0812">Transmembrane</keyword>
<gene>
    <name evidence="2" type="ORF">CBB_541</name>
</gene>
<name>A0A1L2CVQ6_9CAUD</name>
<proteinExistence type="predicted"/>
<keyword evidence="3" id="KW-1185">Reference proteome</keyword>
<organism evidence="2 3">
    <name type="scientific">Pectobacterium phage vB_PcaM_CBB</name>
    <dbReference type="NCBI Taxonomy" id="2772511"/>
    <lineage>
        <taxon>Viruses</taxon>
        <taxon>Duplodnaviria</taxon>
        <taxon>Heunggongvirae</taxon>
        <taxon>Uroviricota</taxon>
        <taxon>Caudoviricetes</taxon>
        <taxon>Mimasvirus</taxon>
        <taxon>Mimasvirus CBB</taxon>
    </lineage>
</organism>
<evidence type="ECO:0000313" key="2">
    <source>
        <dbReference type="EMBL" id="AMM44104.1"/>
    </source>
</evidence>
<evidence type="ECO:0000313" key="3">
    <source>
        <dbReference type="Proteomes" id="UP000223891"/>
    </source>
</evidence>
<dbReference type="EMBL" id="KU574722">
    <property type="protein sequence ID" value="AMM44104.1"/>
    <property type="molecule type" value="Genomic_DNA"/>
</dbReference>
<sequence length="53" mass="5888">MAVGKTDGPEPLNYGLGWLAVLSIIVYSIGVIWAICIGFCNLKQYFGRKRNKI</sequence>
<reference evidence="3" key="1">
    <citation type="submission" date="2016-01" db="EMBL/GenBank/DDBJ databases">
        <title>Isolation and Characterization of Enterobacteria phage CBB.</title>
        <authorList>
            <person name="Buttimer C.T.H."/>
            <person name="Hendrix H."/>
            <person name="Alexandre H."/>
            <person name="O'Mahony J."/>
            <person name="Lavigne R."/>
            <person name="Coffey A."/>
        </authorList>
    </citation>
    <scope>NUCLEOTIDE SEQUENCE [LARGE SCALE GENOMIC DNA]</scope>
</reference>